<feature type="transmembrane region" description="Helical" evidence="6">
    <location>
        <begin position="284"/>
        <end position="303"/>
    </location>
</feature>
<dbReference type="GO" id="GO:0022857">
    <property type="term" value="F:transmembrane transporter activity"/>
    <property type="evidence" value="ECO:0007669"/>
    <property type="project" value="InterPro"/>
</dbReference>
<proteinExistence type="predicted"/>
<dbReference type="PANTHER" id="PTHR43124">
    <property type="entry name" value="PURINE EFFLUX PUMP PBUE"/>
    <property type="match status" value="1"/>
</dbReference>
<dbReference type="Pfam" id="PF07690">
    <property type="entry name" value="MFS_1"/>
    <property type="match status" value="1"/>
</dbReference>
<feature type="transmembrane region" description="Helical" evidence="6">
    <location>
        <begin position="45"/>
        <end position="65"/>
    </location>
</feature>
<dbReference type="InterPro" id="IPR011701">
    <property type="entry name" value="MFS"/>
</dbReference>
<feature type="transmembrane region" description="Helical" evidence="6">
    <location>
        <begin position="309"/>
        <end position="329"/>
    </location>
</feature>
<protein>
    <submittedName>
        <fullName evidence="8">MFS transporter</fullName>
    </submittedName>
</protein>
<feature type="transmembrane region" description="Helical" evidence="6">
    <location>
        <begin position="102"/>
        <end position="127"/>
    </location>
</feature>
<keyword evidence="2" id="KW-1003">Cell membrane</keyword>
<feature type="transmembrane region" description="Helical" evidence="6">
    <location>
        <begin position="7"/>
        <end position="25"/>
    </location>
</feature>
<sequence>MKSNLTLPLRIFAIFSFGYFVSYLARGINLPLAPLLSSEIGLSPAQLGLLTSVYFFAFAACQLPLGIFLDRFGPRKVLASMLLLAAMGALVSANAHSFGMLLVGRLLLGVGTSACMMAGLKAIITWFHHEYLPLMNGALYAIGGLGAVVTGTPIAWALGLTSWRVLFMILAAIICVIVLALYFFVPEKKEPQAKNTFTSQLRGITQVFRSPIFWRTAPLVMVSQGVFMGVQGLWAGPYLRDVAHMSAAAAANIIAIIGLAMVAGAAGFGWLARRLQVKGISLHVTAGAGMLAFMLTQLLILLAVPLPAWLLWSLFGVFGTAGVLPYASLTKEFPVELAGRVSTGLTLTIFIGAFIVQYGFGLLLNAWPHQGMHYAVSAHQMSWMIAIGVQVCAFAWYCKPGMHKAALFSATCGREAV</sequence>
<keyword evidence="5 6" id="KW-0472">Membrane</keyword>
<evidence type="ECO:0000313" key="9">
    <source>
        <dbReference type="Proteomes" id="UP000451565"/>
    </source>
</evidence>
<comment type="caution">
    <text evidence="8">The sequence shown here is derived from an EMBL/GenBank/DDBJ whole genome shotgun (WGS) entry which is preliminary data.</text>
</comment>
<reference evidence="8 9" key="1">
    <citation type="submission" date="2019-10" db="EMBL/GenBank/DDBJ databases">
        <title>Glaciimonas soli sp. nov., a psychrophilic bacterium isolated from the forest soil of a high elevation mountain in Taiwan.</title>
        <authorList>
            <person name="Wang L.-T."/>
            <person name="Shieh W.Y."/>
        </authorList>
    </citation>
    <scope>NUCLEOTIDE SEQUENCE [LARGE SCALE GENOMIC DNA]</scope>
    <source>
        <strain evidence="8 9">GS1</strain>
    </source>
</reference>
<dbReference type="InterPro" id="IPR020846">
    <property type="entry name" value="MFS_dom"/>
</dbReference>
<dbReference type="OrthoDB" id="5291895at2"/>
<feature type="transmembrane region" description="Helical" evidence="6">
    <location>
        <begin position="247"/>
        <end position="272"/>
    </location>
</feature>
<feature type="transmembrane region" description="Helical" evidence="6">
    <location>
        <begin position="77"/>
        <end position="96"/>
    </location>
</feature>
<dbReference type="Proteomes" id="UP000451565">
    <property type="component" value="Unassembled WGS sequence"/>
</dbReference>
<accession>A0A843YSP9</accession>
<feature type="transmembrane region" description="Helical" evidence="6">
    <location>
        <begin position="341"/>
        <end position="360"/>
    </location>
</feature>
<evidence type="ECO:0000256" key="4">
    <source>
        <dbReference type="ARBA" id="ARBA00022989"/>
    </source>
</evidence>
<name>A0A843YSP9_9BURK</name>
<organism evidence="8 9">
    <name type="scientific">Glaciimonas soli</name>
    <dbReference type="NCBI Taxonomy" id="2590999"/>
    <lineage>
        <taxon>Bacteria</taxon>
        <taxon>Pseudomonadati</taxon>
        <taxon>Pseudomonadota</taxon>
        <taxon>Betaproteobacteria</taxon>
        <taxon>Burkholderiales</taxon>
        <taxon>Oxalobacteraceae</taxon>
        <taxon>Glaciimonas</taxon>
    </lineage>
</organism>
<dbReference type="RefSeq" id="WP_153233986.1">
    <property type="nucleotide sequence ID" value="NZ_WINI01000003.1"/>
</dbReference>
<feature type="domain" description="Major facilitator superfamily (MFS) profile" evidence="7">
    <location>
        <begin position="11"/>
        <end position="403"/>
    </location>
</feature>
<dbReference type="EMBL" id="WINI01000003">
    <property type="protein sequence ID" value="MQR00381.1"/>
    <property type="molecule type" value="Genomic_DNA"/>
</dbReference>
<evidence type="ECO:0000256" key="1">
    <source>
        <dbReference type="ARBA" id="ARBA00004651"/>
    </source>
</evidence>
<dbReference type="SUPFAM" id="SSF103473">
    <property type="entry name" value="MFS general substrate transporter"/>
    <property type="match status" value="1"/>
</dbReference>
<feature type="transmembrane region" description="Helical" evidence="6">
    <location>
        <begin position="212"/>
        <end position="235"/>
    </location>
</feature>
<comment type="subcellular location">
    <subcellularLocation>
        <location evidence="1">Cell membrane</location>
        <topology evidence="1">Multi-pass membrane protein</topology>
    </subcellularLocation>
</comment>
<evidence type="ECO:0000256" key="3">
    <source>
        <dbReference type="ARBA" id="ARBA00022692"/>
    </source>
</evidence>
<dbReference type="PROSITE" id="PS50850">
    <property type="entry name" value="MFS"/>
    <property type="match status" value="1"/>
</dbReference>
<keyword evidence="9" id="KW-1185">Reference proteome</keyword>
<dbReference type="InterPro" id="IPR050189">
    <property type="entry name" value="MFS_Efflux_Transporters"/>
</dbReference>
<evidence type="ECO:0000313" key="8">
    <source>
        <dbReference type="EMBL" id="MQR00381.1"/>
    </source>
</evidence>
<dbReference type="Gene3D" id="1.20.1250.20">
    <property type="entry name" value="MFS general substrate transporter like domains"/>
    <property type="match status" value="1"/>
</dbReference>
<dbReference type="AlphaFoldDB" id="A0A843YSP9"/>
<evidence type="ECO:0000256" key="6">
    <source>
        <dbReference type="SAM" id="Phobius"/>
    </source>
</evidence>
<feature type="transmembrane region" description="Helical" evidence="6">
    <location>
        <begin position="380"/>
        <end position="398"/>
    </location>
</feature>
<gene>
    <name evidence="8" type="ORF">GEV47_06775</name>
</gene>
<evidence type="ECO:0000256" key="2">
    <source>
        <dbReference type="ARBA" id="ARBA00022475"/>
    </source>
</evidence>
<keyword evidence="4 6" id="KW-1133">Transmembrane helix</keyword>
<evidence type="ECO:0000259" key="7">
    <source>
        <dbReference type="PROSITE" id="PS50850"/>
    </source>
</evidence>
<feature type="transmembrane region" description="Helical" evidence="6">
    <location>
        <begin position="139"/>
        <end position="159"/>
    </location>
</feature>
<evidence type="ECO:0000256" key="5">
    <source>
        <dbReference type="ARBA" id="ARBA00023136"/>
    </source>
</evidence>
<dbReference type="InterPro" id="IPR036259">
    <property type="entry name" value="MFS_trans_sf"/>
</dbReference>
<dbReference type="PANTHER" id="PTHR43124:SF3">
    <property type="entry name" value="CHLORAMPHENICOL EFFLUX PUMP RV0191"/>
    <property type="match status" value="1"/>
</dbReference>
<keyword evidence="3 6" id="KW-0812">Transmembrane</keyword>
<feature type="transmembrane region" description="Helical" evidence="6">
    <location>
        <begin position="165"/>
        <end position="185"/>
    </location>
</feature>
<dbReference type="GO" id="GO:0005886">
    <property type="term" value="C:plasma membrane"/>
    <property type="evidence" value="ECO:0007669"/>
    <property type="project" value="UniProtKB-SubCell"/>
</dbReference>